<dbReference type="Proteomes" id="UP000683429">
    <property type="component" value="Chromosome"/>
</dbReference>
<feature type="transmembrane region" description="Helical" evidence="7">
    <location>
        <begin position="95"/>
        <end position="117"/>
    </location>
</feature>
<accession>A0A1H8J1H8</accession>
<evidence type="ECO:0000256" key="4">
    <source>
        <dbReference type="ARBA" id="ARBA00022692"/>
    </source>
</evidence>
<keyword evidence="3" id="KW-1003">Cell membrane</keyword>
<dbReference type="RefSeq" id="WP_036596787.1">
    <property type="nucleotide sequence ID" value="NZ_CP076607.1"/>
</dbReference>
<dbReference type="SUPFAM" id="SSF103473">
    <property type="entry name" value="MFS general substrate transporter"/>
    <property type="match status" value="1"/>
</dbReference>
<proteinExistence type="predicted"/>
<feature type="transmembrane region" description="Helical" evidence="7">
    <location>
        <begin position="158"/>
        <end position="178"/>
    </location>
</feature>
<feature type="transmembrane region" description="Helical" evidence="7">
    <location>
        <begin position="276"/>
        <end position="293"/>
    </location>
</feature>
<reference evidence="10 11" key="1">
    <citation type="submission" date="2016-10" db="EMBL/GenBank/DDBJ databases">
        <authorList>
            <person name="de Groot N.N."/>
        </authorList>
    </citation>
    <scope>NUCLEOTIDE SEQUENCE [LARGE SCALE GENOMIC DNA]</scope>
    <source>
        <strain evidence="10 11">CGMCC 1.10238</strain>
    </source>
</reference>
<feature type="transmembrane region" description="Helical" evidence="7">
    <location>
        <begin position="72"/>
        <end position="89"/>
    </location>
</feature>
<protein>
    <submittedName>
        <fullName evidence="9">MFS transporter</fullName>
    </submittedName>
    <submittedName>
        <fullName evidence="10">Predicted arabinose efflux permease, MFS family</fullName>
    </submittedName>
</protein>
<dbReference type="EMBL" id="FODH01000002">
    <property type="protein sequence ID" value="SEN74007.1"/>
    <property type="molecule type" value="Genomic_DNA"/>
</dbReference>
<evidence type="ECO:0000256" key="2">
    <source>
        <dbReference type="ARBA" id="ARBA00022448"/>
    </source>
</evidence>
<feature type="domain" description="Major facilitator superfamily (MFS) profile" evidence="8">
    <location>
        <begin position="5"/>
        <end position="385"/>
    </location>
</feature>
<dbReference type="AlphaFoldDB" id="A0A1H8J1H8"/>
<comment type="subcellular location">
    <subcellularLocation>
        <location evidence="1">Cell membrane</location>
        <topology evidence="1">Multi-pass membrane protein</topology>
    </subcellularLocation>
</comment>
<dbReference type="InterPro" id="IPR036259">
    <property type="entry name" value="MFS_trans_sf"/>
</dbReference>
<dbReference type="GO" id="GO:0022857">
    <property type="term" value="F:transmembrane transporter activity"/>
    <property type="evidence" value="ECO:0007669"/>
    <property type="project" value="InterPro"/>
</dbReference>
<dbReference type="GO" id="GO:0005886">
    <property type="term" value="C:plasma membrane"/>
    <property type="evidence" value="ECO:0007669"/>
    <property type="project" value="UniProtKB-SubCell"/>
</dbReference>
<dbReference type="PROSITE" id="PS50850">
    <property type="entry name" value="MFS"/>
    <property type="match status" value="1"/>
</dbReference>
<dbReference type="PANTHER" id="PTHR23517:SF10">
    <property type="entry name" value="MAJOR FACILITATOR SUPERFAMILY (MFS) PROFILE DOMAIN-CONTAINING PROTEIN"/>
    <property type="match status" value="1"/>
</dbReference>
<dbReference type="InterPro" id="IPR020846">
    <property type="entry name" value="MFS_dom"/>
</dbReference>
<evidence type="ECO:0000313" key="12">
    <source>
        <dbReference type="Proteomes" id="UP000683429"/>
    </source>
</evidence>
<dbReference type="InterPro" id="IPR011701">
    <property type="entry name" value="MFS"/>
</dbReference>
<keyword evidence="5 7" id="KW-1133">Transmembrane helix</keyword>
<evidence type="ECO:0000313" key="10">
    <source>
        <dbReference type="EMBL" id="SEN74007.1"/>
    </source>
</evidence>
<evidence type="ECO:0000256" key="7">
    <source>
        <dbReference type="SAM" id="Phobius"/>
    </source>
</evidence>
<feature type="transmembrane region" description="Helical" evidence="7">
    <location>
        <begin position="129"/>
        <end position="152"/>
    </location>
</feature>
<evidence type="ECO:0000256" key="1">
    <source>
        <dbReference type="ARBA" id="ARBA00004651"/>
    </source>
</evidence>
<dbReference type="EMBL" id="CP076607">
    <property type="protein sequence ID" value="QWU16152.1"/>
    <property type="molecule type" value="Genomic_DNA"/>
</dbReference>
<keyword evidence="2" id="KW-0813">Transport</keyword>
<keyword evidence="4 7" id="KW-0812">Transmembrane</keyword>
<evidence type="ECO:0000256" key="5">
    <source>
        <dbReference type="ARBA" id="ARBA00022989"/>
    </source>
</evidence>
<feature type="transmembrane region" description="Helical" evidence="7">
    <location>
        <begin position="7"/>
        <end position="26"/>
    </location>
</feature>
<dbReference type="PANTHER" id="PTHR23517">
    <property type="entry name" value="RESISTANCE PROTEIN MDTM, PUTATIVE-RELATED-RELATED"/>
    <property type="match status" value="1"/>
</dbReference>
<dbReference type="OrthoDB" id="3268460at2"/>
<keyword evidence="12" id="KW-1185">Reference proteome</keyword>
<feature type="transmembrane region" description="Helical" evidence="7">
    <location>
        <begin position="362"/>
        <end position="383"/>
    </location>
</feature>
<evidence type="ECO:0000313" key="11">
    <source>
        <dbReference type="Proteomes" id="UP000198809"/>
    </source>
</evidence>
<name>A0A1H8J1H8_9BACL</name>
<evidence type="ECO:0000256" key="6">
    <source>
        <dbReference type="ARBA" id="ARBA00023136"/>
    </source>
</evidence>
<dbReference type="Pfam" id="PF07690">
    <property type="entry name" value="MFS_1"/>
    <property type="match status" value="1"/>
</dbReference>
<reference evidence="9 12" key="2">
    <citation type="submission" date="2021-06" db="EMBL/GenBank/DDBJ databases">
        <title>Whole genome sequence of Paenibacillus sophorae DSM23020 for comparative genomics.</title>
        <authorList>
            <person name="Kim M.-J."/>
            <person name="Lee G."/>
            <person name="Shin J.-H."/>
        </authorList>
    </citation>
    <scope>NUCLEOTIDE SEQUENCE [LARGE SCALE GENOMIC DNA]</scope>
    <source>
        <strain evidence="9 12">DSM 23020</strain>
    </source>
</reference>
<evidence type="ECO:0000256" key="3">
    <source>
        <dbReference type="ARBA" id="ARBA00022475"/>
    </source>
</evidence>
<dbReference type="Gene3D" id="1.20.1250.20">
    <property type="entry name" value="MFS general substrate transporter like domains"/>
    <property type="match status" value="1"/>
</dbReference>
<feature type="transmembrane region" description="Helical" evidence="7">
    <location>
        <begin position="38"/>
        <end position="60"/>
    </location>
</feature>
<gene>
    <name evidence="9" type="ORF">KP014_02435</name>
    <name evidence="10" type="ORF">SAMN04487895_102409</name>
</gene>
<dbReference type="Proteomes" id="UP000198809">
    <property type="component" value="Unassembled WGS sequence"/>
</dbReference>
<dbReference type="CDD" id="cd17329">
    <property type="entry name" value="MFS_MdtH_MDR_like"/>
    <property type="match status" value="1"/>
</dbReference>
<dbReference type="STRING" id="1333845.SAMN04487895_102409"/>
<evidence type="ECO:0000259" key="8">
    <source>
        <dbReference type="PROSITE" id="PS50850"/>
    </source>
</evidence>
<keyword evidence="6 7" id="KW-0472">Membrane</keyword>
<organism evidence="10 11">
    <name type="scientific">Paenibacillus sophorae</name>
    <dbReference type="NCBI Taxonomy" id="1333845"/>
    <lineage>
        <taxon>Bacteria</taxon>
        <taxon>Bacillati</taxon>
        <taxon>Bacillota</taxon>
        <taxon>Bacilli</taxon>
        <taxon>Bacillales</taxon>
        <taxon>Paenibacillaceae</taxon>
        <taxon>Paenibacillus</taxon>
    </lineage>
</organism>
<dbReference type="InterPro" id="IPR050171">
    <property type="entry name" value="MFS_Transporters"/>
</dbReference>
<evidence type="ECO:0000313" key="9">
    <source>
        <dbReference type="EMBL" id="QWU16152.1"/>
    </source>
</evidence>
<feature type="transmembrane region" description="Helical" evidence="7">
    <location>
        <begin position="204"/>
        <end position="225"/>
    </location>
</feature>
<feature type="transmembrane region" description="Helical" evidence="7">
    <location>
        <begin position="245"/>
        <end position="264"/>
    </location>
</feature>
<sequence>MKNSKLKWLVIGSILNNAGISFIWPLNTIYMHDHLGKSLAVAGLVLLIDSITTLIGNFFGGRLFDRIGGYKTVLLGLFISIISLTGLVINHNWPFYAVFLAILGLGTGILFTSVNSLATSLSGYDHRYVFNSIYLGLNIGVAVGTSIAGFIADFDISLIFIANLLLYIAFLIIVLFFYKDIGAIHPQNESKELSEARDRNKRKLLIHVFIICFVYFVVWMGYVQWQSTISAYLPKVNISIKQYSFLWTINALLIILGQPLISLIIKKVAHTYKVQIYVGVMLFVFSFIVLIFSQQYIGFIAAIVLLTLGEMFVFPAIPAMINAISPANAKGSFQSFVNISSTSGRALGPMLGGVIVEQLSYVYLYLAAIILMVLSVFIFHYKLNTVTRMDKKI</sequence>